<dbReference type="SMART" id="SM00421">
    <property type="entry name" value="HTH_LUXR"/>
    <property type="match status" value="1"/>
</dbReference>
<dbReference type="PROSITE" id="PS50043">
    <property type="entry name" value="HTH_LUXR_2"/>
    <property type="match status" value="1"/>
</dbReference>
<dbReference type="GO" id="GO:0006355">
    <property type="term" value="P:regulation of DNA-templated transcription"/>
    <property type="evidence" value="ECO:0007669"/>
    <property type="project" value="InterPro"/>
</dbReference>
<dbReference type="PANTHER" id="PTHR16305:SF35">
    <property type="entry name" value="TRANSCRIPTIONAL ACTIVATOR DOMAIN"/>
    <property type="match status" value="1"/>
</dbReference>
<dbReference type="GO" id="GO:0004016">
    <property type="term" value="F:adenylate cyclase activity"/>
    <property type="evidence" value="ECO:0007669"/>
    <property type="project" value="TreeGrafter"/>
</dbReference>
<feature type="domain" description="HTH luxR-type" evidence="3">
    <location>
        <begin position="791"/>
        <end position="856"/>
    </location>
</feature>
<dbReference type="GO" id="GO:0005737">
    <property type="term" value="C:cytoplasm"/>
    <property type="evidence" value="ECO:0007669"/>
    <property type="project" value="TreeGrafter"/>
</dbReference>
<dbReference type="InterPro" id="IPR041664">
    <property type="entry name" value="AAA_16"/>
</dbReference>
<dbReference type="GO" id="GO:0005524">
    <property type="term" value="F:ATP binding"/>
    <property type="evidence" value="ECO:0007669"/>
    <property type="project" value="UniProtKB-KW"/>
</dbReference>
<dbReference type="Gene3D" id="1.25.40.10">
    <property type="entry name" value="Tetratricopeptide repeat domain"/>
    <property type="match status" value="1"/>
</dbReference>
<dbReference type="Pfam" id="PF13191">
    <property type="entry name" value="AAA_16"/>
    <property type="match status" value="1"/>
</dbReference>
<organism evidence="4 5">
    <name type="scientific">Lipingzhangella halophila</name>
    <dbReference type="NCBI Taxonomy" id="1783352"/>
    <lineage>
        <taxon>Bacteria</taxon>
        <taxon>Bacillati</taxon>
        <taxon>Actinomycetota</taxon>
        <taxon>Actinomycetes</taxon>
        <taxon>Streptosporangiales</taxon>
        <taxon>Nocardiopsidaceae</taxon>
        <taxon>Lipingzhangella</taxon>
    </lineage>
</organism>
<name>A0A7W7RJ74_9ACTN</name>
<keyword evidence="1" id="KW-0547">Nucleotide-binding</keyword>
<evidence type="ECO:0000313" key="4">
    <source>
        <dbReference type="EMBL" id="MBB4932965.1"/>
    </source>
</evidence>
<evidence type="ECO:0000256" key="2">
    <source>
        <dbReference type="ARBA" id="ARBA00022840"/>
    </source>
</evidence>
<dbReference type="RefSeq" id="WP_184580659.1">
    <property type="nucleotide sequence ID" value="NZ_JACHJT010000001.1"/>
</dbReference>
<evidence type="ECO:0000259" key="3">
    <source>
        <dbReference type="PROSITE" id="PS50043"/>
    </source>
</evidence>
<keyword evidence="2" id="KW-0067">ATP-binding</keyword>
<dbReference type="PANTHER" id="PTHR16305">
    <property type="entry name" value="TESTICULAR SOLUBLE ADENYLYL CYCLASE"/>
    <property type="match status" value="1"/>
</dbReference>
<dbReference type="Gene3D" id="3.40.50.300">
    <property type="entry name" value="P-loop containing nucleotide triphosphate hydrolases"/>
    <property type="match status" value="1"/>
</dbReference>
<dbReference type="SUPFAM" id="SSF52540">
    <property type="entry name" value="P-loop containing nucleoside triphosphate hydrolases"/>
    <property type="match status" value="1"/>
</dbReference>
<dbReference type="InterPro" id="IPR027417">
    <property type="entry name" value="P-loop_NTPase"/>
</dbReference>
<reference evidence="4 5" key="1">
    <citation type="submission" date="2020-08" db="EMBL/GenBank/DDBJ databases">
        <title>Sequencing the genomes of 1000 actinobacteria strains.</title>
        <authorList>
            <person name="Klenk H.-P."/>
        </authorList>
    </citation>
    <scope>NUCLEOTIDE SEQUENCE [LARGE SCALE GENOMIC DNA]</scope>
    <source>
        <strain evidence="4 5">DSM 102030</strain>
    </source>
</reference>
<evidence type="ECO:0000256" key="1">
    <source>
        <dbReference type="ARBA" id="ARBA00022741"/>
    </source>
</evidence>
<dbReference type="InterPro" id="IPR000792">
    <property type="entry name" value="Tscrpt_reg_LuxR_C"/>
</dbReference>
<dbReference type="GO" id="GO:0003677">
    <property type="term" value="F:DNA binding"/>
    <property type="evidence" value="ECO:0007669"/>
    <property type="project" value="InterPro"/>
</dbReference>
<dbReference type="Gene3D" id="1.10.10.10">
    <property type="entry name" value="Winged helix-like DNA-binding domain superfamily/Winged helix DNA-binding domain"/>
    <property type="match status" value="1"/>
</dbReference>
<dbReference type="CDD" id="cd06170">
    <property type="entry name" value="LuxR_C_like"/>
    <property type="match status" value="1"/>
</dbReference>
<dbReference type="InterPro" id="IPR016032">
    <property type="entry name" value="Sig_transdc_resp-reg_C-effctor"/>
</dbReference>
<dbReference type="Pfam" id="PF00196">
    <property type="entry name" value="GerE"/>
    <property type="match status" value="1"/>
</dbReference>
<dbReference type="AlphaFoldDB" id="A0A7W7RJ74"/>
<comment type="caution">
    <text evidence="4">The sequence shown here is derived from an EMBL/GenBank/DDBJ whole genome shotgun (WGS) entry which is preliminary data.</text>
</comment>
<dbReference type="SUPFAM" id="SSF48452">
    <property type="entry name" value="TPR-like"/>
    <property type="match status" value="1"/>
</dbReference>
<protein>
    <submittedName>
        <fullName evidence="4">ATP/maltotriose-dependent transcriptional regulator MalT</fullName>
    </submittedName>
</protein>
<sequence>MGELLERETALRALDGTVGKAARGHGSVAVVTGEHGIGKTTLLHRFVADLTGVRVWWGTCDGLSTPRPLGPFRDIAADVSARAEECLAAGDPPHRLHTLLLRELESAHHPTVLVVEDVHWADEATLDAVTVLGRRIGELPAVLVLTFRSGQAQTGHPLHAALGAVQRTTTLHLRLAPLSRPAVARLAGGHDADRIYELTGGNPFFVTELIAGPSEELPLSVANAVLGRCTRLTGDSRELVELVSVVPNRIASEVLDAAFPGWPAAAEEPERHELLTIDDRYIRFRHELVRAAVRSNLPVARKRRLHGLIVDALLTTGGDPADIVHHAEAAGRTGTVAAHALAAARHAAAMESHREAYGHFRRAAEFADRVGPAERAALFEDYAQTAYQVGHMGEAFTAADRAIALHQDRDDHRAVGRCLGKRAHYYWVVGEGNAAWQQARSSIEVLESRGPSAELATAYNQLTDLAALSGRADEALLCGDRALRLAERLGSDSAKWRALVGMGTMRMQHDPDDTHMLHDAIEGARVARVHDVVVHGLIALTFVNVLWVRPEEARRHARQGIDYAEHHQRDALKDYLQVYLVWLELRAGAWDDAAARIRQLLAQRPSGGMVTDLQAEIILAELAVRRGDADAGDRLAALARKADRTGELSRLAPVLELQIEWALTRAEPAPVDRFERVMRVVGEEPATQGFGAARLAAWATVLDLPSVYRGKSPEPHAAMMRRDWHAAAESFAAAGWAYDQALMLSLCDGAAELAQSLEIARSLGAHPLAEHVVRRMRHRGMTVPRGPAGSTRANPARLTDRQFEVLALLSEGLTNSEIADRLSISPRTTEHHVAGVLAKLDVPTRRAAARRAAELGASRL</sequence>
<accession>A0A7W7RJ74</accession>
<proteinExistence type="predicted"/>
<dbReference type="SUPFAM" id="SSF46894">
    <property type="entry name" value="C-terminal effector domain of the bipartite response regulators"/>
    <property type="match status" value="1"/>
</dbReference>
<evidence type="ECO:0000313" key="5">
    <source>
        <dbReference type="Proteomes" id="UP000523007"/>
    </source>
</evidence>
<dbReference type="InterPro" id="IPR036388">
    <property type="entry name" value="WH-like_DNA-bd_sf"/>
</dbReference>
<dbReference type="InterPro" id="IPR011990">
    <property type="entry name" value="TPR-like_helical_dom_sf"/>
</dbReference>
<dbReference type="EMBL" id="JACHJT010000001">
    <property type="protein sequence ID" value="MBB4932965.1"/>
    <property type="molecule type" value="Genomic_DNA"/>
</dbReference>
<gene>
    <name evidence="4" type="ORF">F4561_003785</name>
</gene>
<dbReference type="PRINTS" id="PR00038">
    <property type="entry name" value="HTHLUXR"/>
</dbReference>
<keyword evidence="5" id="KW-1185">Reference proteome</keyword>
<dbReference type="Proteomes" id="UP000523007">
    <property type="component" value="Unassembled WGS sequence"/>
</dbReference>